<gene>
    <name evidence="1" type="ORF">CVS27_12635</name>
</gene>
<reference evidence="1 2" key="1">
    <citation type="submission" date="2018-01" db="EMBL/GenBank/DDBJ databases">
        <title>Arthrobacter sp. nov., from glaciers in China.</title>
        <authorList>
            <person name="Liu Q."/>
            <person name="Xin Y.-H."/>
        </authorList>
    </citation>
    <scope>NUCLEOTIDE SEQUENCE [LARGE SCALE GENOMIC DNA]</scope>
    <source>
        <strain evidence="1 2">HLT2-12-2</strain>
    </source>
</reference>
<evidence type="ECO:0000313" key="1">
    <source>
        <dbReference type="EMBL" id="POH73007.1"/>
    </source>
</evidence>
<accession>A0A2S3ZVU6</accession>
<organism evidence="1 2">
    <name type="scientific">Arthrobacter glacialis</name>
    <dbReference type="NCBI Taxonomy" id="1664"/>
    <lineage>
        <taxon>Bacteria</taxon>
        <taxon>Bacillati</taxon>
        <taxon>Actinomycetota</taxon>
        <taxon>Actinomycetes</taxon>
        <taxon>Micrococcales</taxon>
        <taxon>Micrococcaceae</taxon>
        <taxon>Arthrobacter</taxon>
    </lineage>
</organism>
<keyword evidence="2" id="KW-1185">Reference proteome</keyword>
<evidence type="ECO:0000313" key="2">
    <source>
        <dbReference type="Proteomes" id="UP000237061"/>
    </source>
</evidence>
<name>A0A2S3ZVU6_ARTGL</name>
<sequence length="129" mass="13331">MVFTLFLAACGSGKTGDSGTVAESIKAAISSVPGVAEVEARYNVNTGMGSTLSVRIQADAGTAILEPVMTESLMAFAGATREIKELNPRMGISFQVTDVGQENTINPTAVGLPQRPTIPEIIDFANNGG</sequence>
<proteinExistence type="predicted"/>
<dbReference type="AlphaFoldDB" id="A0A2S3ZVU6"/>
<protein>
    <submittedName>
        <fullName evidence="1">Uncharacterized protein</fullName>
    </submittedName>
</protein>
<dbReference type="Proteomes" id="UP000237061">
    <property type="component" value="Unassembled WGS sequence"/>
</dbReference>
<dbReference type="EMBL" id="PPXC01000009">
    <property type="protein sequence ID" value="POH73007.1"/>
    <property type="molecule type" value="Genomic_DNA"/>
</dbReference>
<comment type="caution">
    <text evidence="1">The sequence shown here is derived from an EMBL/GenBank/DDBJ whole genome shotgun (WGS) entry which is preliminary data.</text>
</comment>
<dbReference type="RefSeq" id="WP_103466100.1">
    <property type="nucleotide sequence ID" value="NZ_PPXC01000009.1"/>
</dbReference>